<organism evidence="3 4">
    <name type="scientific">Volvox reticuliferus</name>
    <dbReference type="NCBI Taxonomy" id="1737510"/>
    <lineage>
        <taxon>Eukaryota</taxon>
        <taxon>Viridiplantae</taxon>
        <taxon>Chlorophyta</taxon>
        <taxon>core chlorophytes</taxon>
        <taxon>Chlorophyceae</taxon>
        <taxon>CS clade</taxon>
        <taxon>Chlamydomonadales</taxon>
        <taxon>Volvocaceae</taxon>
        <taxon>Volvox</taxon>
    </lineage>
</organism>
<feature type="compositionally biased region" description="Low complexity" evidence="1">
    <location>
        <begin position="282"/>
        <end position="292"/>
    </location>
</feature>
<keyword evidence="2" id="KW-0472">Membrane</keyword>
<feature type="region of interest" description="Disordered" evidence="1">
    <location>
        <begin position="282"/>
        <end position="308"/>
    </location>
</feature>
<feature type="region of interest" description="Disordered" evidence="1">
    <location>
        <begin position="84"/>
        <end position="134"/>
    </location>
</feature>
<evidence type="ECO:0000313" key="3">
    <source>
        <dbReference type="EMBL" id="GIL80392.1"/>
    </source>
</evidence>
<evidence type="ECO:0000256" key="2">
    <source>
        <dbReference type="SAM" id="Phobius"/>
    </source>
</evidence>
<accession>A0A8J4CDJ4</accession>
<sequence>PPPPPLNVPPECKISESGCRCRSMWQVDGSFYSYCAAPNGAVQLQCQVEASCPSFNPLSPWQLCAANLSITRCSGGRIRIATSLQSAPPLPPSPPPSPPRPPRPPRPPPQPPSPSAPQPPSLPSSPSSVTPVRLTACSNGGVGAASLGACQDEVAQPPGGTAATTASVSAAGPPTGTEAATAVMGDARGDLSPNQIIGIAAGAGVAVLLLLALIALGVVWHRRRSRVRTRVSPGAGNVAWEEQASGRASSNRNDGASGSSGGRNDVDITAAATVATVPGNTGGASAAASAAAVTPQSDPPPPVRIPAALPTAAPGAVVEPPSDLPSPLSSSVLPPVNSAVAPGVESLWQPSTMPTVPPGRRLAPLRAGPSPLPLHPAAGMMTTTVASNQALSAVQGQLDEVINEVSEQQQQLSLLPGGVSAYAEEQQ</sequence>
<dbReference type="AlphaFoldDB" id="A0A8J4CDJ4"/>
<evidence type="ECO:0000313" key="4">
    <source>
        <dbReference type="Proteomes" id="UP000747110"/>
    </source>
</evidence>
<name>A0A8J4CDJ4_9CHLO</name>
<evidence type="ECO:0000256" key="1">
    <source>
        <dbReference type="SAM" id="MobiDB-lite"/>
    </source>
</evidence>
<comment type="caution">
    <text evidence="3">The sequence shown here is derived from an EMBL/GenBank/DDBJ whole genome shotgun (WGS) entry which is preliminary data.</text>
</comment>
<feature type="region of interest" description="Disordered" evidence="1">
    <location>
        <begin position="227"/>
        <end position="265"/>
    </location>
</feature>
<feature type="non-terminal residue" evidence="3">
    <location>
        <position position="427"/>
    </location>
</feature>
<keyword evidence="4" id="KW-1185">Reference proteome</keyword>
<gene>
    <name evidence="3" type="ORF">Vretifemale_9528</name>
</gene>
<reference evidence="3" key="1">
    <citation type="journal article" date="2021" name="Proc. Natl. Acad. Sci. U.S.A.">
        <title>Three genomes in the algal genus Volvox reveal the fate of a haploid sex-determining region after a transition to homothallism.</title>
        <authorList>
            <person name="Yamamoto K."/>
            <person name="Hamaji T."/>
            <person name="Kawai-Toyooka H."/>
            <person name="Matsuzaki R."/>
            <person name="Takahashi F."/>
            <person name="Nishimura Y."/>
            <person name="Kawachi M."/>
            <person name="Noguchi H."/>
            <person name="Minakuchi Y."/>
            <person name="Umen J.G."/>
            <person name="Toyoda A."/>
            <person name="Nozaki H."/>
        </authorList>
    </citation>
    <scope>NUCLEOTIDE SEQUENCE</scope>
    <source>
        <strain evidence="3">NIES-3786</strain>
    </source>
</reference>
<feature type="compositionally biased region" description="Polar residues" evidence="1">
    <location>
        <begin position="246"/>
        <end position="257"/>
    </location>
</feature>
<feature type="transmembrane region" description="Helical" evidence="2">
    <location>
        <begin position="196"/>
        <end position="220"/>
    </location>
</feature>
<feature type="compositionally biased region" description="Pro residues" evidence="1">
    <location>
        <begin position="88"/>
        <end position="123"/>
    </location>
</feature>
<dbReference type="Proteomes" id="UP000747110">
    <property type="component" value="Unassembled WGS sequence"/>
</dbReference>
<protein>
    <submittedName>
        <fullName evidence="3">Uncharacterized protein</fullName>
    </submittedName>
</protein>
<keyword evidence="2" id="KW-0812">Transmembrane</keyword>
<dbReference type="EMBL" id="BNCP01000018">
    <property type="protein sequence ID" value="GIL80392.1"/>
    <property type="molecule type" value="Genomic_DNA"/>
</dbReference>
<proteinExistence type="predicted"/>
<keyword evidence="2" id="KW-1133">Transmembrane helix</keyword>